<organism evidence="1 2">
    <name type="scientific">Escallonia rubra</name>
    <dbReference type="NCBI Taxonomy" id="112253"/>
    <lineage>
        <taxon>Eukaryota</taxon>
        <taxon>Viridiplantae</taxon>
        <taxon>Streptophyta</taxon>
        <taxon>Embryophyta</taxon>
        <taxon>Tracheophyta</taxon>
        <taxon>Spermatophyta</taxon>
        <taxon>Magnoliopsida</taxon>
        <taxon>eudicotyledons</taxon>
        <taxon>Gunneridae</taxon>
        <taxon>Pentapetalae</taxon>
        <taxon>asterids</taxon>
        <taxon>campanulids</taxon>
        <taxon>Escalloniales</taxon>
        <taxon>Escalloniaceae</taxon>
        <taxon>Escallonia</taxon>
    </lineage>
</organism>
<comment type="caution">
    <text evidence="1">The sequence shown here is derived from an EMBL/GenBank/DDBJ whole genome shotgun (WGS) entry which is preliminary data.</text>
</comment>
<protein>
    <submittedName>
        <fullName evidence="1">Uncharacterized protein</fullName>
    </submittedName>
</protein>
<reference evidence="1" key="1">
    <citation type="submission" date="2022-12" db="EMBL/GenBank/DDBJ databases">
        <title>Draft genome assemblies for two species of Escallonia (Escalloniales).</title>
        <authorList>
            <person name="Chanderbali A."/>
            <person name="Dervinis C."/>
            <person name="Anghel I."/>
            <person name="Soltis D."/>
            <person name="Soltis P."/>
            <person name="Zapata F."/>
        </authorList>
    </citation>
    <scope>NUCLEOTIDE SEQUENCE</scope>
    <source>
        <strain evidence="1">UCBG92.1500</strain>
        <tissue evidence="1">Leaf</tissue>
    </source>
</reference>
<evidence type="ECO:0000313" key="2">
    <source>
        <dbReference type="Proteomes" id="UP001187471"/>
    </source>
</evidence>
<keyword evidence="2" id="KW-1185">Reference proteome</keyword>
<evidence type="ECO:0000313" key="1">
    <source>
        <dbReference type="EMBL" id="KAK2979465.1"/>
    </source>
</evidence>
<accession>A0AA88RTT6</accession>
<dbReference type="AlphaFoldDB" id="A0AA88RTT6"/>
<dbReference type="EMBL" id="JAVXUO010001751">
    <property type="protein sequence ID" value="KAK2979465.1"/>
    <property type="molecule type" value="Genomic_DNA"/>
</dbReference>
<proteinExistence type="predicted"/>
<name>A0AA88RTT6_9ASTE</name>
<dbReference type="Proteomes" id="UP001187471">
    <property type="component" value="Unassembled WGS sequence"/>
</dbReference>
<sequence>MKDGPDGSKIPKGILEMNPQNANLFSMDDKAKISPALKFFAVYGLAAVKIFHRQCKNDPIIDIGTPAGNMKAVI</sequence>
<gene>
    <name evidence="1" type="ORF">RJ640_026363</name>
</gene>